<sequence>MYGLLLTINSALQLAFRTIQCIYGYLQTIMPHSLQTTVSVKFTVAQPS</sequence>
<organism evidence="1">
    <name type="scientific">Siphoviridae sp. ctKcB20</name>
    <dbReference type="NCBI Taxonomy" id="2827568"/>
    <lineage>
        <taxon>Viruses</taxon>
        <taxon>Duplodnaviria</taxon>
        <taxon>Heunggongvirae</taxon>
        <taxon>Uroviricota</taxon>
        <taxon>Caudoviricetes</taxon>
    </lineage>
</organism>
<reference evidence="1" key="1">
    <citation type="journal article" date="2021" name="Proc. Natl. Acad. Sci. U.S.A.">
        <title>A Catalog of Tens of Thousands of Viruses from Human Metagenomes Reveals Hidden Associations with Chronic Diseases.</title>
        <authorList>
            <person name="Tisza M.J."/>
            <person name="Buck C.B."/>
        </authorList>
    </citation>
    <scope>NUCLEOTIDE SEQUENCE</scope>
    <source>
        <strain evidence="1">CtKcB20</strain>
    </source>
</reference>
<proteinExistence type="predicted"/>
<protein>
    <submittedName>
        <fullName evidence="1">Uncharacterized protein</fullName>
    </submittedName>
</protein>
<name>A0A8S5LLJ8_9CAUD</name>
<accession>A0A8S5LLJ8</accession>
<evidence type="ECO:0000313" key="1">
    <source>
        <dbReference type="EMBL" id="DAD70833.1"/>
    </source>
</evidence>
<dbReference type="EMBL" id="BK015870">
    <property type="protein sequence ID" value="DAD70833.1"/>
    <property type="molecule type" value="Genomic_DNA"/>
</dbReference>